<evidence type="ECO:0000313" key="2">
    <source>
        <dbReference type="EMBL" id="KAF6814302.1"/>
    </source>
</evidence>
<evidence type="ECO:0000313" key="3">
    <source>
        <dbReference type="Proteomes" id="UP000654918"/>
    </source>
</evidence>
<proteinExistence type="predicted"/>
<dbReference type="Proteomes" id="UP000654918">
    <property type="component" value="Unassembled WGS sequence"/>
</dbReference>
<accession>A0A8H6JJH3</accession>
<feature type="region of interest" description="Disordered" evidence="1">
    <location>
        <begin position="44"/>
        <end position="80"/>
    </location>
</feature>
<feature type="compositionally biased region" description="Basic and acidic residues" evidence="1">
    <location>
        <begin position="1"/>
        <end position="10"/>
    </location>
</feature>
<comment type="caution">
    <text evidence="2">The sequence shown here is derived from an EMBL/GenBank/DDBJ whole genome shotgun (WGS) entry which is preliminary data.</text>
</comment>
<feature type="region of interest" description="Disordered" evidence="1">
    <location>
        <begin position="1"/>
        <end position="22"/>
    </location>
</feature>
<dbReference type="AlphaFoldDB" id="A0A8H6JJH3"/>
<sequence>MEPFRRREDLETPEAAAQARQAPARVILAVNRYSSTIRRGYCDAEGSQRSTRETWVPPRSETLIGGSPMSPAQGDAWREGTEWRHGLASAAQTNDDPASPKGTSGIRNCFPYVPAGTPMHYVHAGSVSCARPGNAQAVR</sequence>
<organism evidence="2 3">
    <name type="scientific">Colletotrichum plurivorum</name>
    <dbReference type="NCBI Taxonomy" id="2175906"/>
    <lineage>
        <taxon>Eukaryota</taxon>
        <taxon>Fungi</taxon>
        <taxon>Dikarya</taxon>
        <taxon>Ascomycota</taxon>
        <taxon>Pezizomycotina</taxon>
        <taxon>Sordariomycetes</taxon>
        <taxon>Hypocreomycetidae</taxon>
        <taxon>Glomerellales</taxon>
        <taxon>Glomerellaceae</taxon>
        <taxon>Colletotrichum</taxon>
        <taxon>Colletotrichum orchidearum species complex</taxon>
    </lineage>
</organism>
<name>A0A8H6JJH3_9PEZI</name>
<gene>
    <name evidence="2" type="ORF">CPLU01_14441</name>
</gene>
<dbReference type="EMBL" id="WIGO01000384">
    <property type="protein sequence ID" value="KAF6814302.1"/>
    <property type="molecule type" value="Genomic_DNA"/>
</dbReference>
<protein>
    <submittedName>
        <fullName evidence="2">Uncharacterized protein</fullName>
    </submittedName>
</protein>
<evidence type="ECO:0000256" key="1">
    <source>
        <dbReference type="SAM" id="MobiDB-lite"/>
    </source>
</evidence>
<keyword evidence="3" id="KW-1185">Reference proteome</keyword>
<reference evidence="2" key="1">
    <citation type="journal article" date="2020" name="Phytopathology">
        <title>Genome Sequence Resources of Colletotrichum truncatum, C. plurivorum, C. musicola, and C. sojae: Four Species Pathogenic to Soybean (Glycine max).</title>
        <authorList>
            <person name="Rogerio F."/>
            <person name="Boufleur T.R."/>
            <person name="Ciampi-Guillardi M."/>
            <person name="Sukno S.A."/>
            <person name="Thon M.R."/>
            <person name="Massola Junior N.S."/>
            <person name="Baroncelli R."/>
        </authorList>
    </citation>
    <scope>NUCLEOTIDE SEQUENCE</scope>
    <source>
        <strain evidence="2">LFN00145</strain>
    </source>
</reference>